<sequence length="97" mass="9098">MIVAAPFAAPTALVCAVNAVGFGAAGVTAGSIAAGIQSAVYGGAVGAGSLFAWAQSVGAGGAMLAGAAPVASTGATAIAAVGAWMGLRDDPRPVRRR</sequence>
<evidence type="ECO:0000256" key="2">
    <source>
        <dbReference type="ARBA" id="ARBA00007262"/>
    </source>
</evidence>
<reference evidence="8" key="1">
    <citation type="submission" date="2023-03" db="EMBL/GenBank/DDBJ databases">
        <title>Massive genome expansion in bonnet fungi (Mycena s.s.) driven by repeated elements and novel gene families across ecological guilds.</title>
        <authorList>
            <consortium name="Lawrence Berkeley National Laboratory"/>
            <person name="Harder C.B."/>
            <person name="Miyauchi S."/>
            <person name="Viragh M."/>
            <person name="Kuo A."/>
            <person name="Thoen E."/>
            <person name="Andreopoulos B."/>
            <person name="Lu D."/>
            <person name="Skrede I."/>
            <person name="Drula E."/>
            <person name="Henrissat B."/>
            <person name="Morin E."/>
            <person name="Kohler A."/>
            <person name="Barry K."/>
            <person name="LaButti K."/>
            <person name="Morin E."/>
            <person name="Salamov A."/>
            <person name="Lipzen A."/>
            <person name="Mereny Z."/>
            <person name="Hegedus B."/>
            <person name="Baldrian P."/>
            <person name="Stursova M."/>
            <person name="Weitz H."/>
            <person name="Taylor A."/>
            <person name="Grigoriev I.V."/>
            <person name="Nagy L.G."/>
            <person name="Martin F."/>
            <person name="Kauserud H."/>
        </authorList>
    </citation>
    <scope>NUCLEOTIDE SEQUENCE</scope>
    <source>
        <strain evidence="8">9144</strain>
    </source>
</reference>
<comment type="subcellular location">
    <subcellularLocation>
        <location evidence="1">Membrane</location>
        <topology evidence="1">Multi-pass membrane protein</topology>
    </subcellularLocation>
</comment>
<comment type="similarity">
    <text evidence="2">Belongs to the IFI6/IFI27 family.</text>
</comment>
<protein>
    <submittedName>
        <fullName evidence="8">Uncharacterized protein</fullName>
    </submittedName>
</protein>
<feature type="signal peptide" evidence="7">
    <location>
        <begin position="1"/>
        <end position="19"/>
    </location>
</feature>
<accession>A0AAD6ULW8</accession>
<dbReference type="EMBL" id="JARJCW010000156">
    <property type="protein sequence ID" value="KAJ7190129.1"/>
    <property type="molecule type" value="Genomic_DNA"/>
</dbReference>
<evidence type="ECO:0000313" key="8">
    <source>
        <dbReference type="EMBL" id="KAJ7190129.1"/>
    </source>
</evidence>
<dbReference type="PANTHER" id="PTHR16932:SF18">
    <property type="entry name" value="INTERFERON, ALPHA-INDUCIBLE PROTEIN 27-LIKE 2"/>
    <property type="match status" value="1"/>
</dbReference>
<dbReference type="PANTHER" id="PTHR16932">
    <property type="entry name" value="INTERFERON ALPHA-INDUCIBLE PROTEIN 27"/>
    <property type="match status" value="1"/>
</dbReference>
<keyword evidence="4 6" id="KW-1133">Transmembrane helix</keyword>
<dbReference type="InterPro" id="IPR009311">
    <property type="entry name" value="IFI6/IFI27-like"/>
</dbReference>
<organism evidence="8 9">
    <name type="scientific">Mycena pura</name>
    <dbReference type="NCBI Taxonomy" id="153505"/>
    <lineage>
        <taxon>Eukaryota</taxon>
        <taxon>Fungi</taxon>
        <taxon>Dikarya</taxon>
        <taxon>Basidiomycota</taxon>
        <taxon>Agaricomycotina</taxon>
        <taxon>Agaricomycetes</taxon>
        <taxon>Agaricomycetidae</taxon>
        <taxon>Agaricales</taxon>
        <taxon>Marasmiineae</taxon>
        <taxon>Mycenaceae</taxon>
        <taxon>Mycena</taxon>
    </lineage>
</organism>
<evidence type="ECO:0000256" key="6">
    <source>
        <dbReference type="SAM" id="Phobius"/>
    </source>
</evidence>
<dbReference type="GO" id="GO:0016020">
    <property type="term" value="C:membrane"/>
    <property type="evidence" value="ECO:0007669"/>
    <property type="project" value="UniProtKB-SubCell"/>
</dbReference>
<keyword evidence="5 6" id="KW-0472">Membrane</keyword>
<evidence type="ECO:0000256" key="4">
    <source>
        <dbReference type="ARBA" id="ARBA00022989"/>
    </source>
</evidence>
<dbReference type="Gene3D" id="6.10.110.10">
    <property type="match status" value="1"/>
</dbReference>
<proteinExistence type="inferred from homology"/>
<gene>
    <name evidence="8" type="ORF">GGX14DRAFT_483711</name>
</gene>
<name>A0AAD6ULW8_9AGAR</name>
<keyword evidence="9" id="KW-1185">Reference proteome</keyword>
<keyword evidence="3 6" id="KW-0812">Transmembrane</keyword>
<evidence type="ECO:0000256" key="3">
    <source>
        <dbReference type="ARBA" id="ARBA00022692"/>
    </source>
</evidence>
<dbReference type="AlphaFoldDB" id="A0AAD6ULW8"/>
<evidence type="ECO:0000313" key="9">
    <source>
        <dbReference type="Proteomes" id="UP001219525"/>
    </source>
</evidence>
<dbReference type="Proteomes" id="UP001219525">
    <property type="component" value="Unassembled WGS sequence"/>
</dbReference>
<feature type="chain" id="PRO_5041980594" evidence="7">
    <location>
        <begin position="20"/>
        <end position="97"/>
    </location>
</feature>
<evidence type="ECO:0000256" key="5">
    <source>
        <dbReference type="ARBA" id="ARBA00023136"/>
    </source>
</evidence>
<comment type="caution">
    <text evidence="8">The sequence shown here is derived from an EMBL/GenBank/DDBJ whole genome shotgun (WGS) entry which is preliminary data.</text>
</comment>
<feature type="transmembrane region" description="Helical" evidence="6">
    <location>
        <begin position="57"/>
        <end position="87"/>
    </location>
</feature>
<dbReference type="Pfam" id="PF06140">
    <property type="entry name" value="Ifi-6-16"/>
    <property type="match status" value="1"/>
</dbReference>
<dbReference type="InterPro" id="IPR038213">
    <property type="entry name" value="IFI6/IFI27-like_sf"/>
</dbReference>
<keyword evidence="7" id="KW-0732">Signal</keyword>
<evidence type="ECO:0000256" key="1">
    <source>
        <dbReference type="ARBA" id="ARBA00004141"/>
    </source>
</evidence>
<evidence type="ECO:0000256" key="7">
    <source>
        <dbReference type="SAM" id="SignalP"/>
    </source>
</evidence>